<dbReference type="InterPro" id="IPR012910">
    <property type="entry name" value="Plug_dom"/>
</dbReference>
<dbReference type="PANTHER" id="PTHR32552:SF81">
    <property type="entry name" value="TONB-DEPENDENT OUTER MEMBRANE RECEPTOR"/>
    <property type="match status" value="1"/>
</dbReference>
<keyword evidence="4" id="KW-0410">Iron transport</keyword>
<name>A0A4R2KSF5_9GAMM</name>
<comment type="similarity">
    <text evidence="11 12">Belongs to the TonB-dependent receptor family.</text>
</comment>
<dbReference type="PANTHER" id="PTHR32552">
    <property type="entry name" value="FERRICHROME IRON RECEPTOR-RELATED"/>
    <property type="match status" value="1"/>
</dbReference>
<organism evidence="15 16">
    <name type="scientific">Chromatocurvus halotolerans</name>
    <dbReference type="NCBI Taxonomy" id="1132028"/>
    <lineage>
        <taxon>Bacteria</taxon>
        <taxon>Pseudomonadati</taxon>
        <taxon>Pseudomonadota</taxon>
        <taxon>Gammaproteobacteria</taxon>
        <taxon>Cellvibrionales</taxon>
        <taxon>Halieaceae</taxon>
        <taxon>Chromatocurvus</taxon>
    </lineage>
</organism>
<evidence type="ECO:0000256" key="6">
    <source>
        <dbReference type="ARBA" id="ARBA00023004"/>
    </source>
</evidence>
<dbReference type="InterPro" id="IPR000531">
    <property type="entry name" value="Beta-barrel_TonB"/>
</dbReference>
<dbReference type="Gene3D" id="2.40.170.20">
    <property type="entry name" value="TonB-dependent receptor, beta-barrel domain"/>
    <property type="match status" value="1"/>
</dbReference>
<evidence type="ECO:0000256" key="5">
    <source>
        <dbReference type="ARBA" id="ARBA00022692"/>
    </source>
</evidence>
<protein>
    <submittedName>
        <fullName evidence="15">Iron complex outermembrane receptor protein</fullName>
    </submittedName>
</protein>
<evidence type="ECO:0000256" key="2">
    <source>
        <dbReference type="ARBA" id="ARBA00022448"/>
    </source>
</evidence>
<keyword evidence="8 12" id="KW-0798">TonB box</keyword>
<evidence type="ECO:0000256" key="11">
    <source>
        <dbReference type="PROSITE-ProRule" id="PRU01360"/>
    </source>
</evidence>
<evidence type="ECO:0000259" key="13">
    <source>
        <dbReference type="Pfam" id="PF00593"/>
    </source>
</evidence>
<evidence type="ECO:0000256" key="3">
    <source>
        <dbReference type="ARBA" id="ARBA00022452"/>
    </source>
</evidence>
<reference evidence="15 16" key="1">
    <citation type="submission" date="2019-03" db="EMBL/GenBank/DDBJ databases">
        <title>Genomic Encyclopedia of Type Strains, Phase IV (KMG-IV): sequencing the most valuable type-strain genomes for metagenomic binning, comparative biology and taxonomic classification.</title>
        <authorList>
            <person name="Goeker M."/>
        </authorList>
    </citation>
    <scope>NUCLEOTIDE SEQUENCE [LARGE SCALE GENOMIC DNA]</scope>
    <source>
        <strain evidence="15 16">DSM 23344</strain>
    </source>
</reference>
<gene>
    <name evidence="15" type="ORF">EV688_104138</name>
</gene>
<dbReference type="Proteomes" id="UP000294980">
    <property type="component" value="Unassembled WGS sequence"/>
</dbReference>
<dbReference type="InterPro" id="IPR036942">
    <property type="entry name" value="Beta-barrel_TonB_sf"/>
</dbReference>
<evidence type="ECO:0000256" key="9">
    <source>
        <dbReference type="ARBA" id="ARBA00023136"/>
    </source>
</evidence>
<keyword evidence="9 11" id="KW-0472">Membrane</keyword>
<evidence type="ECO:0000256" key="8">
    <source>
        <dbReference type="ARBA" id="ARBA00023077"/>
    </source>
</evidence>
<dbReference type="Pfam" id="PF07715">
    <property type="entry name" value="Plug"/>
    <property type="match status" value="1"/>
</dbReference>
<accession>A0A4R2KSF5</accession>
<keyword evidence="16" id="KW-1185">Reference proteome</keyword>
<dbReference type="GO" id="GO:0009279">
    <property type="term" value="C:cell outer membrane"/>
    <property type="evidence" value="ECO:0007669"/>
    <property type="project" value="UniProtKB-SubCell"/>
</dbReference>
<keyword evidence="5 11" id="KW-0812">Transmembrane</keyword>
<evidence type="ECO:0000313" key="15">
    <source>
        <dbReference type="EMBL" id="TCO76684.1"/>
    </source>
</evidence>
<feature type="domain" description="TonB-dependent receptor-like beta-barrel" evidence="13">
    <location>
        <begin position="280"/>
        <end position="787"/>
    </location>
</feature>
<dbReference type="InterPro" id="IPR039426">
    <property type="entry name" value="TonB-dep_rcpt-like"/>
</dbReference>
<evidence type="ECO:0000313" key="16">
    <source>
        <dbReference type="Proteomes" id="UP000294980"/>
    </source>
</evidence>
<evidence type="ECO:0000259" key="14">
    <source>
        <dbReference type="Pfam" id="PF07715"/>
    </source>
</evidence>
<evidence type="ECO:0000256" key="12">
    <source>
        <dbReference type="RuleBase" id="RU003357"/>
    </source>
</evidence>
<comment type="subcellular location">
    <subcellularLocation>
        <location evidence="1 11">Cell outer membrane</location>
        <topology evidence="1 11">Multi-pass membrane protein</topology>
    </subcellularLocation>
</comment>
<feature type="domain" description="TonB-dependent receptor plug" evidence="14">
    <location>
        <begin position="72"/>
        <end position="179"/>
    </location>
</feature>
<evidence type="ECO:0000256" key="7">
    <source>
        <dbReference type="ARBA" id="ARBA00023065"/>
    </source>
</evidence>
<sequence>MPGQSVFLPDVRAFAATTDSAPTQPVDGSHCPRQHLVLAVSTAVMLGIGSSGTDAQQLEEVIVTATKRAQSVMDVPLSVQALSGDFLRTVNLDDVKDLVTFTPGVTGNSKDSFMDSIAVRGILTNDFGNGGDPSLGVYKNGFYQGRNGAAVTSLFDLERAEILRGPQGFLFGRNSIAGAMNIITRRPTRDEADTYADIRIGERDILRAEAATNVDISDAVSVRIAGLHSREDGYVTNIRTGRDYIEHDKTALRLTGVYDDGGDLTATLFVEYEDREQSGTMYRATGNGPSYAFLESIYGTLPVPADPRDVNIDEPRSPPVDEGEIFQIGLELNYDLGWATLTSLTGYKDHDYYYSEDFDATPLTIFNYEQVQSGEYFEQELRLTSDTEGMLSWYAGVSYYREDIDTEFLGQQDEDLYCNVYWGNDCQGVFDYYNNAYDGAYAYILSDYWGTYDWQASPDGLIDDWNRTRGTFQGWAAYVDLQFQLSEQFDASVGVRYNDDEKEMSQEVLTARNRSLLGQVVQTGFTTPEGPVSDTQSWSRATWRGVLNWRPDSNNLLYASLTTGYKQGGFNSFSVTPGGPFSGVEALPGVHRPSSFDSEEVTSYEIGYKGKHFDGASQIQLTAFVYEYEDLQATCSEPGSPVVVVCNTGTVDGRGVEGVWNYGFSEYWSFGLGFSWFDSEGKGIQDFCANGEEFLGDRNACEGSPLPGIPEWTAYTTLNGNLPLDSGELFGNVSASWEDGAPADWVPFTPETVAAGMRDVGEYTEVQAMAGFRSPTGWALALYIENLLDDEYYDAGNGPTSAASPYVQSDISPSRPRTAGLRFMWNL</sequence>
<keyword evidence="10 11" id="KW-0998">Cell outer membrane</keyword>
<proteinExistence type="inferred from homology"/>
<evidence type="ECO:0000256" key="10">
    <source>
        <dbReference type="ARBA" id="ARBA00023237"/>
    </source>
</evidence>
<dbReference type="Pfam" id="PF00593">
    <property type="entry name" value="TonB_dep_Rec_b-barrel"/>
    <property type="match status" value="1"/>
</dbReference>
<keyword evidence="2 11" id="KW-0813">Transport</keyword>
<evidence type="ECO:0000256" key="1">
    <source>
        <dbReference type="ARBA" id="ARBA00004571"/>
    </source>
</evidence>
<keyword evidence="7" id="KW-0406">Ion transport</keyword>
<keyword evidence="6" id="KW-0408">Iron</keyword>
<dbReference type="PROSITE" id="PS52016">
    <property type="entry name" value="TONB_DEPENDENT_REC_3"/>
    <property type="match status" value="1"/>
</dbReference>
<evidence type="ECO:0000256" key="4">
    <source>
        <dbReference type="ARBA" id="ARBA00022496"/>
    </source>
</evidence>
<keyword evidence="3 11" id="KW-1134">Transmembrane beta strand</keyword>
<dbReference type="AlphaFoldDB" id="A0A4R2KSF5"/>
<dbReference type="SUPFAM" id="SSF56935">
    <property type="entry name" value="Porins"/>
    <property type="match status" value="1"/>
</dbReference>
<dbReference type="RefSeq" id="WP_240624216.1">
    <property type="nucleotide sequence ID" value="NZ_QQSW01000002.1"/>
</dbReference>
<dbReference type="GO" id="GO:0006826">
    <property type="term" value="P:iron ion transport"/>
    <property type="evidence" value="ECO:0007669"/>
    <property type="project" value="UniProtKB-KW"/>
</dbReference>
<keyword evidence="15" id="KW-0675">Receptor</keyword>
<dbReference type="EMBL" id="SLWX01000004">
    <property type="protein sequence ID" value="TCO76684.1"/>
    <property type="molecule type" value="Genomic_DNA"/>
</dbReference>
<comment type="caution">
    <text evidence="15">The sequence shown here is derived from an EMBL/GenBank/DDBJ whole genome shotgun (WGS) entry which is preliminary data.</text>
</comment>